<feature type="transmembrane region" description="Helical" evidence="6">
    <location>
        <begin position="63"/>
        <end position="82"/>
    </location>
</feature>
<dbReference type="GO" id="GO:0022857">
    <property type="term" value="F:transmembrane transporter activity"/>
    <property type="evidence" value="ECO:0007669"/>
    <property type="project" value="InterPro"/>
</dbReference>
<evidence type="ECO:0000256" key="5">
    <source>
        <dbReference type="ARBA" id="ARBA00023136"/>
    </source>
</evidence>
<keyword evidence="2" id="KW-0813">Transport</keyword>
<dbReference type="GO" id="GO:0016020">
    <property type="term" value="C:membrane"/>
    <property type="evidence" value="ECO:0007669"/>
    <property type="project" value="UniProtKB-SubCell"/>
</dbReference>
<gene>
    <name evidence="8" type="ORF">CW354_04840</name>
</gene>
<evidence type="ECO:0000256" key="2">
    <source>
        <dbReference type="ARBA" id="ARBA00022448"/>
    </source>
</evidence>
<proteinExistence type="predicted"/>
<feature type="transmembrane region" description="Helical" evidence="6">
    <location>
        <begin position="94"/>
        <end position="113"/>
    </location>
</feature>
<feature type="domain" description="Major facilitator superfamily (MFS) profile" evidence="7">
    <location>
        <begin position="27"/>
        <end position="430"/>
    </location>
</feature>
<feature type="transmembrane region" description="Helical" evidence="6">
    <location>
        <begin position="275"/>
        <end position="298"/>
    </location>
</feature>
<keyword evidence="9" id="KW-1185">Reference proteome</keyword>
<feature type="transmembrane region" description="Helical" evidence="6">
    <location>
        <begin position="305"/>
        <end position="325"/>
    </location>
</feature>
<feature type="transmembrane region" description="Helical" evidence="6">
    <location>
        <begin position="405"/>
        <end position="426"/>
    </location>
</feature>
<sequence length="430" mass="45976">MYGIIILKSDVESVHQTSRVSQEAWLVLALLTTAMAISFADRYVLAMLIEPIKKDLGFSDSKIGFITGFAFSAFYALFGLLIARISDSYGVRRVIIASLVFWSLMTALCGAAQNFIQMLLVRFGVGAGEAGVAPAAHATLARMFPRDRRSLPLAVFSAGGPAGIVFALLTSGYLENLIGWRWTFLIMSLPGLILAAVILRYIKLIPDRGLGAQPTESSGGNWAAIKSLFRTPSFISINLLLSALVFFAFGQAQWIPAYFERSFGATRADLGLTLALTQGIGMIIGVVAGGLFSDWLMIRNPKLRNYFIAATLVAAAPLAVSVFLVSTMKMASIFIALATLLTALPSGALWASIQDAAPDRFRATGSAFAMMVASMLGLGLGPLLIGVLSDLLAHEHGIHSLRFALLYSVTCTGILMLAPIASIIAAQRRA</sequence>
<dbReference type="InterPro" id="IPR036259">
    <property type="entry name" value="MFS_trans_sf"/>
</dbReference>
<dbReference type="Pfam" id="PF07690">
    <property type="entry name" value="MFS_1"/>
    <property type="match status" value="1"/>
</dbReference>
<dbReference type="InterPro" id="IPR044770">
    <property type="entry name" value="MFS_spinster-like"/>
</dbReference>
<evidence type="ECO:0000259" key="7">
    <source>
        <dbReference type="PROSITE" id="PS50850"/>
    </source>
</evidence>
<evidence type="ECO:0000256" key="1">
    <source>
        <dbReference type="ARBA" id="ARBA00004141"/>
    </source>
</evidence>
<dbReference type="Gene3D" id="1.20.1250.20">
    <property type="entry name" value="MFS general substrate transporter like domains"/>
    <property type="match status" value="1"/>
</dbReference>
<dbReference type="Proteomes" id="UP000239504">
    <property type="component" value="Unassembled WGS sequence"/>
</dbReference>
<feature type="transmembrane region" description="Helical" evidence="6">
    <location>
        <begin position="331"/>
        <end position="353"/>
    </location>
</feature>
<evidence type="ECO:0000256" key="3">
    <source>
        <dbReference type="ARBA" id="ARBA00022692"/>
    </source>
</evidence>
<comment type="subcellular location">
    <subcellularLocation>
        <location evidence="1">Membrane</location>
        <topology evidence="1">Multi-pass membrane protein</topology>
    </subcellularLocation>
</comment>
<evidence type="ECO:0000313" key="9">
    <source>
        <dbReference type="Proteomes" id="UP000239504"/>
    </source>
</evidence>
<protein>
    <recommendedName>
        <fullName evidence="7">Major facilitator superfamily (MFS) profile domain-containing protein</fullName>
    </recommendedName>
</protein>
<dbReference type="InterPro" id="IPR020846">
    <property type="entry name" value="MFS_dom"/>
</dbReference>
<dbReference type="EMBL" id="PJCH01000005">
    <property type="protein sequence ID" value="PQA87696.1"/>
    <property type="molecule type" value="Genomic_DNA"/>
</dbReference>
<dbReference type="PANTHER" id="PTHR23505">
    <property type="entry name" value="SPINSTER"/>
    <property type="match status" value="1"/>
</dbReference>
<keyword evidence="4 6" id="KW-1133">Transmembrane helix</keyword>
<dbReference type="CDD" id="cd17328">
    <property type="entry name" value="MFS_spinster_like"/>
    <property type="match status" value="1"/>
</dbReference>
<dbReference type="AlphaFoldDB" id="A0A2S7K5E8"/>
<name>A0A2S7K5E8_9PROT</name>
<feature type="transmembrane region" description="Helical" evidence="6">
    <location>
        <begin position="180"/>
        <end position="202"/>
    </location>
</feature>
<evidence type="ECO:0000313" key="8">
    <source>
        <dbReference type="EMBL" id="PQA87696.1"/>
    </source>
</evidence>
<comment type="caution">
    <text evidence="8">The sequence shown here is derived from an EMBL/GenBank/DDBJ whole genome shotgun (WGS) entry which is preliminary data.</text>
</comment>
<keyword evidence="3 6" id="KW-0812">Transmembrane</keyword>
<feature type="transmembrane region" description="Helical" evidence="6">
    <location>
        <begin position="24"/>
        <end position="43"/>
    </location>
</feature>
<dbReference type="SUPFAM" id="SSF103473">
    <property type="entry name" value="MFS general substrate transporter"/>
    <property type="match status" value="1"/>
</dbReference>
<feature type="transmembrane region" description="Helical" evidence="6">
    <location>
        <begin position="365"/>
        <end position="385"/>
    </location>
</feature>
<dbReference type="PROSITE" id="PS50850">
    <property type="entry name" value="MFS"/>
    <property type="match status" value="1"/>
</dbReference>
<feature type="transmembrane region" description="Helical" evidence="6">
    <location>
        <begin position="119"/>
        <end position="141"/>
    </location>
</feature>
<accession>A0A2S7K5E8</accession>
<feature type="transmembrane region" description="Helical" evidence="6">
    <location>
        <begin position="234"/>
        <end position="255"/>
    </location>
</feature>
<organism evidence="8 9">
    <name type="scientific">Hyphococcus luteus</name>
    <dbReference type="NCBI Taxonomy" id="2058213"/>
    <lineage>
        <taxon>Bacteria</taxon>
        <taxon>Pseudomonadati</taxon>
        <taxon>Pseudomonadota</taxon>
        <taxon>Alphaproteobacteria</taxon>
        <taxon>Parvularculales</taxon>
        <taxon>Parvularculaceae</taxon>
        <taxon>Hyphococcus</taxon>
    </lineage>
</organism>
<reference evidence="8 9" key="1">
    <citation type="submission" date="2017-12" db="EMBL/GenBank/DDBJ databases">
        <authorList>
            <person name="Hurst M.R.H."/>
        </authorList>
    </citation>
    <scope>NUCLEOTIDE SEQUENCE [LARGE SCALE GENOMIC DNA]</scope>
    <source>
        <strain evidence="8 9">SY-3-19</strain>
    </source>
</reference>
<keyword evidence="5 6" id="KW-0472">Membrane</keyword>
<evidence type="ECO:0000256" key="4">
    <source>
        <dbReference type="ARBA" id="ARBA00022989"/>
    </source>
</evidence>
<evidence type="ECO:0000256" key="6">
    <source>
        <dbReference type="SAM" id="Phobius"/>
    </source>
</evidence>
<dbReference type="InterPro" id="IPR011701">
    <property type="entry name" value="MFS"/>
</dbReference>
<feature type="transmembrane region" description="Helical" evidence="6">
    <location>
        <begin position="153"/>
        <end position="174"/>
    </location>
</feature>
<dbReference type="PANTHER" id="PTHR23505:SF79">
    <property type="entry name" value="PROTEIN SPINSTER"/>
    <property type="match status" value="1"/>
</dbReference>